<evidence type="ECO:0000313" key="3">
    <source>
        <dbReference type="Proteomes" id="UP000562352"/>
    </source>
</evidence>
<name>A0A841D706_PLAVE</name>
<sequence>MKRRIASVALAATALLAVAPAAHAGTAQAGTCIRIPHIWLYSGPPNGLPILVFDWKTICF</sequence>
<dbReference type="EMBL" id="JACHJJ010000016">
    <property type="protein sequence ID" value="MBB5965259.1"/>
    <property type="molecule type" value="Genomic_DNA"/>
</dbReference>
<keyword evidence="3" id="KW-1185">Reference proteome</keyword>
<accession>A0A841D706</accession>
<dbReference type="AlphaFoldDB" id="A0A841D706"/>
<organism evidence="2 3">
    <name type="scientific">Planomonospora venezuelensis</name>
    <dbReference type="NCBI Taxonomy" id="1999"/>
    <lineage>
        <taxon>Bacteria</taxon>
        <taxon>Bacillati</taxon>
        <taxon>Actinomycetota</taxon>
        <taxon>Actinomycetes</taxon>
        <taxon>Streptosporangiales</taxon>
        <taxon>Streptosporangiaceae</taxon>
        <taxon>Planomonospora</taxon>
    </lineage>
</organism>
<keyword evidence="1" id="KW-0732">Signal</keyword>
<feature type="signal peptide" evidence="1">
    <location>
        <begin position="1"/>
        <end position="24"/>
    </location>
</feature>
<dbReference type="RefSeq" id="WP_184944524.1">
    <property type="nucleotide sequence ID" value="NZ_BAAAWZ010000001.1"/>
</dbReference>
<comment type="caution">
    <text evidence="2">The sequence shown here is derived from an EMBL/GenBank/DDBJ whole genome shotgun (WGS) entry which is preliminary data.</text>
</comment>
<evidence type="ECO:0000313" key="2">
    <source>
        <dbReference type="EMBL" id="MBB5965259.1"/>
    </source>
</evidence>
<dbReference type="Proteomes" id="UP000562352">
    <property type="component" value="Unassembled WGS sequence"/>
</dbReference>
<protein>
    <submittedName>
        <fullName evidence="2">Uncharacterized protein</fullName>
    </submittedName>
</protein>
<feature type="chain" id="PRO_5032294740" evidence="1">
    <location>
        <begin position="25"/>
        <end position="60"/>
    </location>
</feature>
<gene>
    <name evidence="2" type="ORF">FHS22_004547</name>
</gene>
<evidence type="ECO:0000256" key="1">
    <source>
        <dbReference type="SAM" id="SignalP"/>
    </source>
</evidence>
<proteinExistence type="predicted"/>
<reference evidence="2 3" key="1">
    <citation type="submission" date="2020-08" db="EMBL/GenBank/DDBJ databases">
        <title>Genomic Encyclopedia of Type Strains, Phase III (KMG-III): the genomes of soil and plant-associated and newly described type strains.</title>
        <authorList>
            <person name="Whitman W."/>
        </authorList>
    </citation>
    <scope>NUCLEOTIDE SEQUENCE [LARGE SCALE GENOMIC DNA]</scope>
    <source>
        <strain evidence="2 3">CECT 3303</strain>
    </source>
</reference>